<organism evidence="1 2">
    <name type="scientific">Friedmanniomyces endolithicus</name>
    <dbReference type="NCBI Taxonomy" id="329885"/>
    <lineage>
        <taxon>Eukaryota</taxon>
        <taxon>Fungi</taxon>
        <taxon>Dikarya</taxon>
        <taxon>Ascomycota</taxon>
        <taxon>Pezizomycotina</taxon>
        <taxon>Dothideomycetes</taxon>
        <taxon>Dothideomycetidae</taxon>
        <taxon>Mycosphaerellales</taxon>
        <taxon>Teratosphaeriaceae</taxon>
        <taxon>Friedmanniomyces</taxon>
    </lineage>
</organism>
<gene>
    <name evidence="1" type="ORF">B0A54_13177</name>
</gene>
<protein>
    <submittedName>
        <fullName evidence="1">Uncharacterized protein</fullName>
    </submittedName>
</protein>
<evidence type="ECO:0000313" key="1">
    <source>
        <dbReference type="EMBL" id="TKA35590.1"/>
    </source>
</evidence>
<name>A0A4U0UIV5_9PEZI</name>
<dbReference type="EMBL" id="NAJP01000068">
    <property type="protein sequence ID" value="TKA35590.1"/>
    <property type="molecule type" value="Genomic_DNA"/>
</dbReference>
<comment type="caution">
    <text evidence="1">The sequence shown here is derived from an EMBL/GenBank/DDBJ whole genome shotgun (WGS) entry which is preliminary data.</text>
</comment>
<sequence length="73" mass="7625">MSTALKATSVLGGLAVFATATLYSTRQTSDFSSSALAAAEHSATEISSVVKPKLPSNLFQFTRGDFKIGNVRA</sequence>
<evidence type="ECO:0000313" key="2">
    <source>
        <dbReference type="Proteomes" id="UP000310066"/>
    </source>
</evidence>
<proteinExistence type="predicted"/>
<dbReference type="AlphaFoldDB" id="A0A4U0UIV5"/>
<accession>A0A4U0UIV5</accession>
<dbReference type="OrthoDB" id="3906425at2759"/>
<dbReference type="Proteomes" id="UP000310066">
    <property type="component" value="Unassembled WGS sequence"/>
</dbReference>
<reference evidence="1 2" key="1">
    <citation type="submission" date="2017-03" db="EMBL/GenBank/DDBJ databases">
        <title>Genomes of endolithic fungi from Antarctica.</title>
        <authorList>
            <person name="Coleine C."/>
            <person name="Masonjones S."/>
            <person name="Stajich J.E."/>
        </authorList>
    </citation>
    <scope>NUCLEOTIDE SEQUENCE [LARGE SCALE GENOMIC DNA]</scope>
    <source>
        <strain evidence="1 2">CCFEE 5311</strain>
    </source>
</reference>